<accession>A0AAQ3P2G3</accession>
<evidence type="ECO:0000256" key="6">
    <source>
        <dbReference type="SAM" id="Phobius"/>
    </source>
</evidence>
<dbReference type="GO" id="GO:0045893">
    <property type="term" value="P:positive regulation of DNA-templated transcription"/>
    <property type="evidence" value="ECO:0007669"/>
    <property type="project" value="InterPro"/>
</dbReference>
<feature type="region of interest" description="Disordered" evidence="5">
    <location>
        <begin position="1"/>
        <end position="30"/>
    </location>
</feature>
<evidence type="ECO:0000256" key="2">
    <source>
        <dbReference type="ARBA" id="ARBA00023125"/>
    </source>
</evidence>
<evidence type="ECO:0000313" key="7">
    <source>
        <dbReference type="EMBL" id="WVZ20534.1"/>
    </source>
</evidence>
<dbReference type="GO" id="GO:0003700">
    <property type="term" value="F:DNA-binding transcription factor activity"/>
    <property type="evidence" value="ECO:0007669"/>
    <property type="project" value="InterPro"/>
</dbReference>
<keyword evidence="6" id="KW-0812">Transmembrane</keyword>
<sequence>MASPSACNCCRRKHVSNSPSPPPTPTSSLPQILLRPSSSTRSITLHQFLPLHSSSLSETEQILKSKACTSHSAHSDERFKRLIKSRDCAARSRAKQQEFIYSLFLFSFLLYFVITPLTLFPQAYQNQLETKLALLIKENSTLRSQVEEMKIRLKCGGAPPKKHTLYRTSTSPF</sequence>
<keyword evidence="4" id="KW-0175">Coiled coil</keyword>
<name>A0AAQ3P2G3_VIGMU</name>
<comment type="subcellular location">
    <subcellularLocation>
        <location evidence="1">Nucleus</location>
    </subcellularLocation>
</comment>
<dbReference type="GO" id="GO:0003677">
    <property type="term" value="F:DNA binding"/>
    <property type="evidence" value="ECO:0007669"/>
    <property type="project" value="UniProtKB-KW"/>
</dbReference>
<feature type="coiled-coil region" evidence="4">
    <location>
        <begin position="125"/>
        <end position="152"/>
    </location>
</feature>
<reference evidence="7 8" key="1">
    <citation type="journal article" date="2023" name="Life. Sci Alliance">
        <title>Evolutionary insights into 3D genome organization and epigenetic landscape of Vigna mungo.</title>
        <authorList>
            <person name="Junaid A."/>
            <person name="Singh B."/>
            <person name="Bhatia S."/>
        </authorList>
    </citation>
    <scope>NUCLEOTIDE SEQUENCE [LARGE SCALE GENOMIC DNA]</scope>
    <source>
        <strain evidence="7">Urdbean</strain>
    </source>
</reference>
<evidence type="ECO:0000256" key="4">
    <source>
        <dbReference type="SAM" id="Coils"/>
    </source>
</evidence>
<keyword evidence="3" id="KW-0539">Nucleus</keyword>
<protein>
    <submittedName>
        <fullName evidence="7">Uncharacterized protein</fullName>
    </submittedName>
</protein>
<evidence type="ECO:0000313" key="8">
    <source>
        <dbReference type="Proteomes" id="UP001374535"/>
    </source>
</evidence>
<gene>
    <name evidence="7" type="ORF">V8G54_007856</name>
</gene>
<feature type="transmembrane region" description="Helical" evidence="6">
    <location>
        <begin position="99"/>
        <end position="120"/>
    </location>
</feature>
<evidence type="ECO:0000256" key="1">
    <source>
        <dbReference type="ARBA" id="ARBA00004123"/>
    </source>
</evidence>
<keyword evidence="2" id="KW-0238">DNA-binding</keyword>
<keyword evidence="6" id="KW-1133">Transmembrane helix</keyword>
<proteinExistence type="predicted"/>
<dbReference type="PANTHER" id="PTHR22952">
    <property type="entry name" value="CAMP-RESPONSE ELEMENT BINDING PROTEIN-RELATED"/>
    <property type="match status" value="1"/>
</dbReference>
<keyword evidence="8" id="KW-1185">Reference proteome</keyword>
<dbReference type="Proteomes" id="UP001374535">
    <property type="component" value="Chromosome 2"/>
</dbReference>
<dbReference type="AlphaFoldDB" id="A0AAQ3P2G3"/>
<dbReference type="EMBL" id="CP144699">
    <property type="protein sequence ID" value="WVZ20534.1"/>
    <property type="molecule type" value="Genomic_DNA"/>
</dbReference>
<keyword evidence="6" id="KW-0472">Membrane</keyword>
<organism evidence="7 8">
    <name type="scientific">Vigna mungo</name>
    <name type="common">Black gram</name>
    <name type="synonym">Phaseolus mungo</name>
    <dbReference type="NCBI Taxonomy" id="3915"/>
    <lineage>
        <taxon>Eukaryota</taxon>
        <taxon>Viridiplantae</taxon>
        <taxon>Streptophyta</taxon>
        <taxon>Embryophyta</taxon>
        <taxon>Tracheophyta</taxon>
        <taxon>Spermatophyta</taxon>
        <taxon>Magnoliopsida</taxon>
        <taxon>eudicotyledons</taxon>
        <taxon>Gunneridae</taxon>
        <taxon>Pentapetalae</taxon>
        <taxon>rosids</taxon>
        <taxon>fabids</taxon>
        <taxon>Fabales</taxon>
        <taxon>Fabaceae</taxon>
        <taxon>Papilionoideae</taxon>
        <taxon>50 kb inversion clade</taxon>
        <taxon>NPAAA clade</taxon>
        <taxon>indigoferoid/millettioid clade</taxon>
        <taxon>Phaseoleae</taxon>
        <taxon>Vigna</taxon>
    </lineage>
</organism>
<evidence type="ECO:0000256" key="3">
    <source>
        <dbReference type="ARBA" id="ARBA00023242"/>
    </source>
</evidence>
<evidence type="ECO:0000256" key="5">
    <source>
        <dbReference type="SAM" id="MobiDB-lite"/>
    </source>
</evidence>
<dbReference type="GO" id="GO:0005634">
    <property type="term" value="C:nucleus"/>
    <property type="evidence" value="ECO:0007669"/>
    <property type="project" value="UniProtKB-SubCell"/>
</dbReference>
<dbReference type="PANTHER" id="PTHR22952:SF433">
    <property type="entry name" value="PROTEIN FD"/>
    <property type="match status" value="1"/>
</dbReference>
<dbReference type="InterPro" id="IPR043452">
    <property type="entry name" value="BZIP46-like"/>
</dbReference>